<evidence type="ECO:0000256" key="8">
    <source>
        <dbReference type="SAM" id="MobiDB-lite"/>
    </source>
</evidence>
<dbReference type="Gene3D" id="3.30.1330.100">
    <property type="entry name" value="CofE-like"/>
    <property type="match status" value="2"/>
</dbReference>
<protein>
    <recommendedName>
        <fullName evidence="9">Coenzyme F420:L-glutamate ligase-like domain-containing protein</fullName>
    </recommendedName>
</protein>
<organism evidence="10 11">
    <name type="scientific">Agrococcus baldri</name>
    <dbReference type="NCBI Taxonomy" id="153730"/>
    <lineage>
        <taxon>Bacteria</taxon>
        <taxon>Bacillati</taxon>
        <taxon>Actinomycetota</taxon>
        <taxon>Actinomycetes</taxon>
        <taxon>Micrococcales</taxon>
        <taxon>Microbacteriaceae</taxon>
        <taxon>Agrococcus</taxon>
    </lineage>
</organism>
<gene>
    <name evidence="10" type="ORF">ABA31_25400</name>
</gene>
<feature type="compositionally biased region" description="Low complexity" evidence="8">
    <location>
        <begin position="278"/>
        <end position="287"/>
    </location>
</feature>
<keyword evidence="7" id="KW-0464">Manganese</keyword>
<evidence type="ECO:0000256" key="7">
    <source>
        <dbReference type="ARBA" id="ARBA00023211"/>
    </source>
</evidence>
<name>A0AA87RIT5_9MICO</name>
<dbReference type="InterPro" id="IPR008225">
    <property type="entry name" value="F420-0_g-glutamyl_ligase"/>
</dbReference>
<dbReference type="Pfam" id="PF01996">
    <property type="entry name" value="F420_ligase"/>
    <property type="match status" value="1"/>
</dbReference>
<dbReference type="GO" id="GO:0005525">
    <property type="term" value="F:GTP binding"/>
    <property type="evidence" value="ECO:0007669"/>
    <property type="project" value="UniProtKB-KW"/>
</dbReference>
<keyword evidence="1" id="KW-0436">Ligase</keyword>
<keyword evidence="6" id="KW-0342">GTP-binding</keyword>
<dbReference type="GO" id="GO:0052618">
    <property type="term" value="F:coenzyme F420-0:L-glutamate ligase activity"/>
    <property type="evidence" value="ECO:0007669"/>
    <property type="project" value="TreeGrafter"/>
</dbReference>
<dbReference type="PANTHER" id="PTHR47917:SF1">
    <property type="entry name" value="COENZYME F420:L-GLUTAMATE LIGASE"/>
    <property type="match status" value="1"/>
</dbReference>
<reference evidence="10 11" key="1">
    <citation type="submission" date="2019-07" db="EMBL/GenBank/DDBJ databases">
        <title>Whole genome shotgun sequence of Agrococcus baldri NBRC 103055.</title>
        <authorList>
            <person name="Hosoyama A."/>
            <person name="Uohara A."/>
            <person name="Ohji S."/>
            <person name="Ichikawa N."/>
        </authorList>
    </citation>
    <scope>NUCLEOTIDE SEQUENCE [LARGE SCALE GENOMIC DNA]</scope>
    <source>
        <strain evidence="10 11">NBRC 103055</strain>
    </source>
</reference>
<evidence type="ECO:0000313" key="10">
    <source>
        <dbReference type="EMBL" id="GEK81189.1"/>
    </source>
</evidence>
<evidence type="ECO:0000256" key="3">
    <source>
        <dbReference type="ARBA" id="ARBA00022741"/>
    </source>
</evidence>
<dbReference type="InterPro" id="IPR002847">
    <property type="entry name" value="F420-0_gamma-glut_ligase-dom"/>
</dbReference>
<dbReference type="GO" id="GO:0046872">
    <property type="term" value="F:metal ion binding"/>
    <property type="evidence" value="ECO:0007669"/>
    <property type="project" value="UniProtKB-KW"/>
</dbReference>
<accession>A0AA87RIT5</accession>
<proteinExistence type="predicted"/>
<keyword evidence="5" id="KW-0630">Potassium</keyword>
<feature type="region of interest" description="Disordered" evidence="8">
    <location>
        <begin position="262"/>
        <end position="287"/>
    </location>
</feature>
<evidence type="ECO:0000259" key="9">
    <source>
        <dbReference type="Pfam" id="PF01996"/>
    </source>
</evidence>
<comment type="caution">
    <text evidence="10">The sequence shown here is derived from an EMBL/GenBank/DDBJ whole genome shotgun (WGS) entry which is preliminary data.</text>
</comment>
<sequence length="287" mass="29679">MSGPGRADREPAGHGPAELELRAVRGVGEIRAGDDLPALIADALAPLAPRDGDIVVVTSKVVSKAEGRIRPAEEREQAIDEESVRVVASREHPGGVTRIVEHRTGLVLAAAGIDASNTDEGTILLLPVDSDASARAIAETLRSRFGARLGVVVSDTLGRAWRVGQTDVAIGAAGIRVLEPMSGQLDANGRPLLVTAPAIADEIAAAADLVAGKADGVPVVLVRGMGRHVAELDEPGARRLVRAAEDDMFRLGADEAYRQGFEAGRRERAGDAAREGAGETAGAGSRA</sequence>
<dbReference type="EMBL" id="BJUU01000021">
    <property type="protein sequence ID" value="GEK81189.1"/>
    <property type="molecule type" value="Genomic_DNA"/>
</dbReference>
<feature type="compositionally biased region" description="Basic and acidic residues" evidence="8">
    <location>
        <begin position="262"/>
        <end position="277"/>
    </location>
</feature>
<dbReference type="SUPFAM" id="SSF144010">
    <property type="entry name" value="CofE-like"/>
    <property type="match status" value="1"/>
</dbReference>
<evidence type="ECO:0000256" key="2">
    <source>
        <dbReference type="ARBA" id="ARBA00022723"/>
    </source>
</evidence>
<feature type="domain" description="Coenzyme F420:L-glutamate ligase-like" evidence="9">
    <location>
        <begin position="28"/>
        <end position="224"/>
    </location>
</feature>
<evidence type="ECO:0000256" key="5">
    <source>
        <dbReference type="ARBA" id="ARBA00022958"/>
    </source>
</evidence>
<dbReference type="RefSeq" id="WP_146796280.1">
    <property type="nucleotide sequence ID" value="NZ_BJUU01000021.1"/>
</dbReference>
<evidence type="ECO:0000256" key="4">
    <source>
        <dbReference type="ARBA" id="ARBA00022842"/>
    </source>
</evidence>
<evidence type="ECO:0000256" key="6">
    <source>
        <dbReference type="ARBA" id="ARBA00023134"/>
    </source>
</evidence>
<keyword evidence="11" id="KW-1185">Reference proteome</keyword>
<dbReference type="Proteomes" id="UP000321749">
    <property type="component" value="Unassembled WGS sequence"/>
</dbReference>
<keyword evidence="3" id="KW-0547">Nucleotide-binding</keyword>
<keyword evidence="2" id="KW-0479">Metal-binding</keyword>
<dbReference type="NCBIfam" id="TIGR01916">
    <property type="entry name" value="F420_cofE"/>
    <property type="match status" value="1"/>
</dbReference>
<evidence type="ECO:0000313" key="11">
    <source>
        <dbReference type="Proteomes" id="UP000321749"/>
    </source>
</evidence>
<dbReference type="PANTHER" id="PTHR47917">
    <property type="match status" value="1"/>
</dbReference>
<keyword evidence="4" id="KW-0460">Magnesium</keyword>
<evidence type="ECO:0000256" key="1">
    <source>
        <dbReference type="ARBA" id="ARBA00022598"/>
    </source>
</evidence>
<dbReference type="AlphaFoldDB" id="A0AA87RIT5"/>